<keyword evidence="3 10" id="KW-0812">Transmembrane</keyword>
<dbReference type="AlphaFoldDB" id="A0A2K5TQQ0"/>
<feature type="compositionally biased region" description="Basic and acidic residues" evidence="9">
    <location>
        <begin position="97"/>
        <end position="112"/>
    </location>
</feature>
<evidence type="ECO:0000313" key="11">
    <source>
        <dbReference type="Ensembl" id="ENSMFAP00000002378.2"/>
    </source>
</evidence>
<evidence type="ECO:0000256" key="1">
    <source>
        <dbReference type="ARBA" id="ARBA00004651"/>
    </source>
</evidence>
<dbReference type="Pfam" id="PF00335">
    <property type="entry name" value="Tetraspanin"/>
    <property type="match status" value="1"/>
</dbReference>
<dbReference type="FunFam" id="1.10.1450.10:FF:000005">
    <property type="entry name" value="Tetraspanin"/>
    <property type="match status" value="1"/>
</dbReference>
<feature type="compositionally biased region" description="Low complexity" evidence="9">
    <location>
        <begin position="69"/>
        <end position="93"/>
    </location>
</feature>
<name>A0A2K5TQQ0_MACFA</name>
<evidence type="ECO:0000256" key="10">
    <source>
        <dbReference type="SAM" id="Phobius"/>
    </source>
</evidence>
<keyword evidence="4 10" id="KW-1133">Transmembrane helix</keyword>
<dbReference type="CDD" id="cd03155">
    <property type="entry name" value="CD151_like_LEL"/>
    <property type="match status" value="1"/>
</dbReference>
<keyword evidence="5 10" id="KW-0472">Membrane</keyword>
<comment type="subcellular location">
    <subcellularLocation>
        <location evidence="1">Cell membrane</location>
        <topology evidence="1">Multi-pass membrane protein</topology>
    </subcellularLocation>
</comment>
<dbReference type="PRINTS" id="PR00259">
    <property type="entry name" value="TMFOUR"/>
</dbReference>
<evidence type="ECO:0000256" key="8">
    <source>
        <dbReference type="ARBA" id="ARBA00046947"/>
    </source>
</evidence>
<feature type="region of interest" description="Disordered" evidence="9">
    <location>
        <begin position="1"/>
        <end position="113"/>
    </location>
</feature>
<comment type="subunit">
    <text evidence="8">Interacts with integrins ITGA3:ITGB1, ITGA5:ITGB1, ITGA3:ITGB1 and ITGA6:ITGB4 and with CD9 and CD181. Interacts (via the second extracellular domain) with integrin ITGAV:ITGB3. Interacts with ITGA3; this interaction modulates ITGA3 glycosylation pattern. Interacts with F11R. Interacts with RAC1 and CDC42; these interactions mediate physical association of RAC1 and CDC42 with integrin adhesion receptor complexes.</text>
</comment>
<dbReference type="Gene3D" id="1.10.1450.10">
    <property type="entry name" value="Tetraspanin"/>
    <property type="match status" value="1"/>
</dbReference>
<dbReference type="PANTHER" id="PTHR19282">
    <property type="entry name" value="TETRASPANIN"/>
    <property type="match status" value="1"/>
</dbReference>
<evidence type="ECO:0000256" key="4">
    <source>
        <dbReference type="ARBA" id="ARBA00022989"/>
    </source>
</evidence>
<dbReference type="VEuPathDB" id="HostDB:ENSMFAG00000040296"/>
<evidence type="ECO:0000256" key="9">
    <source>
        <dbReference type="SAM" id="MobiDB-lite"/>
    </source>
</evidence>
<evidence type="ECO:0000256" key="2">
    <source>
        <dbReference type="ARBA" id="ARBA00006840"/>
    </source>
</evidence>
<reference evidence="11" key="2">
    <citation type="submission" date="2025-08" db="UniProtKB">
        <authorList>
            <consortium name="Ensembl"/>
        </authorList>
    </citation>
    <scope>IDENTIFICATION</scope>
</reference>
<dbReference type="Bgee" id="ENSMFAG00000040296">
    <property type="expression patterns" value="Expressed in cerebellum and 8 other cell types or tissues"/>
</dbReference>
<feature type="transmembrane region" description="Helical" evidence="10">
    <location>
        <begin position="352"/>
        <end position="376"/>
    </location>
</feature>
<evidence type="ECO:0000256" key="5">
    <source>
        <dbReference type="ARBA" id="ARBA00023136"/>
    </source>
</evidence>
<sequence>RAGGHKRGAAEGGSLKVAPPPPSRFFCPAPRRDTPGNCTAASDSDLIPSACSESQRGKLPNKEPAASVRGSWARPAGWAGRAGAGASRRSAGGAARGDAKAGRKPPWARERGPCCPQADLPGLGGKSVGCGWWAAGRPREPPLSASLGAAPVAASGAPDRVGGAAVLAVGIWTLVEKSGYLSVLASSTFAASAYILIFAGALVMVTGFLGFGAILREQKGCLSTYFCLLLVIFLVELVAGVLAHVYYQRLSDELKQHLNQTLAENYGQPGATQITASVDRLQQDFKCCGSNSSADWQHSTYILSREAEGRRVPDSCCKTVVTRCGQRAHPSNIYKVEGGCLTKLEQFLADHLLLMGAVGIGVACLQICGMVLTCCLHRRLQRHFY</sequence>
<feature type="transmembrane region" description="Helical" evidence="10">
    <location>
        <begin position="222"/>
        <end position="247"/>
    </location>
</feature>
<dbReference type="SUPFAM" id="SSF48652">
    <property type="entry name" value="Tetraspanin"/>
    <property type="match status" value="1"/>
</dbReference>
<dbReference type="Proteomes" id="UP000233100">
    <property type="component" value="Chromosome 11"/>
</dbReference>
<keyword evidence="12" id="KW-1185">Reference proteome</keyword>
<protein>
    <recommendedName>
        <fullName evidence="6">CD151 antigen</fullName>
    </recommendedName>
    <alternativeName>
        <fullName evidence="7">Platelet-endothelial tetraspan antigen 3</fullName>
    </alternativeName>
</protein>
<dbReference type="InterPro" id="IPR008952">
    <property type="entry name" value="Tetraspanin_EC2_sf"/>
</dbReference>
<gene>
    <name evidence="11" type="primary">TSPAN11</name>
</gene>
<dbReference type="PANTHER" id="PTHR19282:SF198">
    <property type="entry name" value="TETRASPANIN-11"/>
    <property type="match status" value="1"/>
</dbReference>
<evidence type="ECO:0000313" key="12">
    <source>
        <dbReference type="Proteomes" id="UP000233100"/>
    </source>
</evidence>
<accession>A0A2K5TQQ0</accession>
<dbReference type="GO" id="GO:0005886">
    <property type="term" value="C:plasma membrane"/>
    <property type="evidence" value="ECO:0007669"/>
    <property type="project" value="UniProtKB-SubCell"/>
</dbReference>
<dbReference type="GeneTree" id="ENSGT00940000161249"/>
<reference evidence="11 12" key="1">
    <citation type="submission" date="2013-03" db="EMBL/GenBank/DDBJ databases">
        <authorList>
            <person name="Warren W."/>
            <person name="Wilson R.K."/>
        </authorList>
    </citation>
    <scope>NUCLEOTIDE SEQUENCE</scope>
</reference>
<feature type="transmembrane region" description="Helical" evidence="10">
    <location>
        <begin position="193"/>
        <end position="215"/>
    </location>
</feature>
<dbReference type="InterPro" id="IPR018499">
    <property type="entry name" value="Tetraspanin/Peripherin"/>
</dbReference>
<evidence type="ECO:0000256" key="6">
    <source>
        <dbReference type="ARBA" id="ARBA00039948"/>
    </source>
</evidence>
<comment type="similarity">
    <text evidence="2">Belongs to the tetraspanin (TM4SF) family.</text>
</comment>
<evidence type="ECO:0000256" key="7">
    <source>
        <dbReference type="ARBA" id="ARBA00042976"/>
    </source>
</evidence>
<evidence type="ECO:0000256" key="3">
    <source>
        <dbReference type="ARBA" id="ARBA00022692"/>
    </source>
</evidence>
<proteinExistence type="inferred from homology"/>
<dbReference type="Ensembl" id="ENSMFAT00000027523.2">
    <property type="protein sequence ID" value="ENSMFAP00000002378.2"/>
    <property type="gene ID" value="ENSMFAG00000040296.2"/>
</dbReference>
<reference evidence="11" key="3">
    <citation type="submission" date="2025-09" db="UniProtKB">
        <authorList>
            <consortium name="Ensembl"/>
        </authorList>
    </citation>
    <scope>IDENTIFICATION</scope>
</reference>
<organism evidence="11 12">
    <name type="scientific">Macaca fascicularis</name>
    <name type="common">Crab-eating macaque</name>
    <name type="synonym">Cynomolgus monkey</name>
    <dbReference type="NCBI Taxonomy" id="9541"/>
    <lineage>
        <taxon>Eukaryota</taxon>
        <taxon>Metazoa</taxon>
        <taxon>Chordata</taxon>
        <taxon>Craniata</taxon>
        <taxon>Vertebrata</taxon>
        <taxon>Euteleostomi</taxon>
        <taxon>Mammalia</taxon>
        <taxon>Eutheria</taxon>
        <taxon>Euarchontoglires</taxon>
        <taxon>Primates</taxon>
        <taxon>Haplorrhini</taxon>
        <taxon>Catarrhini</taxon>
        <taxon>Cercopithecidae</taxon>
        <taxon>Cercopithecinae</taxon>
        <taxon>Macaca</taxon>
    </lineage>
</organism>